<organism evidence="2 3">
    <name type="scientific">Ilex paraguariensis</name>
    <name type="common">yerba mate</name>
    <dbReference type="NCBI Taxonomy" id="185542"/>
    <lineage>
        <taxon>Eukaryota</taxon>
        <taxon>Viridiplantae</taxon>
        <taxon>Streptophyta</taxon>
        <taxon>Embryophyta</taxon>
        <taxon>Tracheophyta</taxon>
        <taxon>Spermatophyta</taxon>
        <taxon>Magnoliopsida</taxon>
        <taxon>eudicotyledons</taxon>
        <taxon>Gunneridae</taxon>
        <taxon>Pentapetalae</taxon>
        <taxon>asterids</taxon>
        <taxon>campanulids</taxon>
        <taxon>Aquifoliales</taxon>
        <taxon>Aquifoliaceae</taxon>
        <taxon>Ilex</taxon>
    </lineage>
</organism>
<evidence type="ECO:0000256" key="1">
    <source>
        <dbReference type="SAM" id="MobiDB-lite"/>
    </source>
</evidence>
<proteinExistence type="predicted"/>
<dbReference type="Proteomes" id="UP001642360">
    <property type="component" value="Unassembled WGS sequence"/>
</dbReference>
<comment type="caution">
    <text evidence="2">The sequence shown here is derived from an EMBL/GenBank/DDBJ whole genome shotgun (WGS) entry which is preliminary data.</text>
</comment>
<dbReference type="AlphaFoldDB" id="A0ABC8S1C9"/>
<reference evidence="2 3" key="1">
    <citation type="submission" date="2024-02" db="EMBL/GenBank/DDBJ databases">
        <authorList>
            <person name="Vignale AGUSTIN F."/>
            <person name="Sosa J E."/>
            <person name="Modenutti C."/>
        </authorList>
    </citation>
    <scope>NUCLEOTIDE SEQUENCE [LARGE SCALE GENOMIC DNA]</scope>
</reference>
<evidence type="ECO:0000313" key="3">
    <source>
        <dbReference type="Proteomes" id="UP001642360"/>
    </source>
</evidence>
<evidence type="ECO:0000313" key="2">
    <source>
        <dbReference type="EMBL" id="CAK9150662.1"/>
    </source>
</evidence>
<dbReference type="EMBL" id="CAUOFW020002058">
    <property type="protein sequence ID" value="CAK9150662.1"/>
    <property type="molecule type" value="Genomic_DNA"/>
</dbReference>
<feature type="compositionally biased region" description="Polar residues" evidence="1">
    <location>
        <begin position="50"/>
        <end position="65"/>
    </location>
</feature>
<protein>
    <submittedName>
        <fullName evidence="2">Uncharacterized protein</fullName>
    </submittedName>
</protein>
<feature type="region of interest" description="Disordered" evidence="1">
    <location>
        <begin position="50"/>
        <end position="76"/>
    </location>
</feature>
<accession>A0ABC8S1C9</accession>
<feature type="compositionally biased region" description="Basic and acidic residues" evidence="1">
    <location>
        <begin position="66"/>
        <end position="76"/>
    </location>
</feature>
<gene>
    <name evidence="2" type="ORF">ILEXP_LOCUS18819</name>
</gene>
<keyword evidence="3" id="KW-1185">Reference proteome</keyword>
<name>A0ABC8S1C9_9AQUA</name>
<sequence>MAKGFCSKRMIADLWPTFGTPNLLSHFPFLTVAWGPYAFFRVLEESGASAQPANTVDTQNVQTSESHIENQQDERNRNTFMGISIAGDSSSNVQDLELGRR</sequence>